<evidence type="ECO:0000256" key="2">
    <source>
        <dbReference type="ARBA" id="ARBA00001974"/>
    </source>
</evidence>
<keyword evidence="5 8" id="KW-0285">Flavoprotein</keyword>
<keyword evidence="10" id="KW-1185">Reference proteome</keyword>
<keyword evidence="4 8" id="KW-0816">Tricarboxylic acid cycle</keyword>
<keyword evidence="6 8" id="KW-0274">FAD</keyword>
<reference evidence="10" key="1">
    <citation type="journal article" date="2019" name="Int. J. Syst. Evol. Microbiol.">
        <title>The Global Catalogue of Microorganisms (GCM) 10K type strain sequencing project: providing services to taxonomists for standard genome sequencing and annotation.</title>
        <authorList>
            <consortium name="The Broad Institute Genomics Platform"/>
            <consortium name="The Broad Institute Genome Sequencing Center for Infectious Disease"/>
            <person name="Wu L."/>
            <person name="Ma J."/>
        </authorList>
    </citation>
    <scope>NUCLEOTIDE SEQUENCE [LARGE SCALE GENOMIC DNA]</scope>
    <source>
        <strain evidence="10">JCM 17688</strain>
    </source>
</reference>
<accession>A0ABP8JYP2</accession>
<comment type="catalytic activity">
    <reaction evidence="1 8">
        <text>(S)-malate + a quinone = a quinol + oxaloacetate</text>
        <dbReference type="Rhea" id="RHEA:46012"/>
        <dbReference type="ChEBI" id="CHEBI:15589"/>
        <dbReference type="ChEBI" id="CHEBI:16452"/>
        <dbReference type="ChEBI" id="CHEBI:24646"/>
        <dbReference type="ChEBI" id="CHEBI:132124"/>
        <dbReference type="EC" id="1.1.5.4"/>
    </reaction>
</comment>
<dbReference type="InterPro" id="IPR036188">
    <property type="entry name" value="FAD/NAD-bd_sf"/>
</dbReference>
<evidence type="ECO:0000256" key="7">
    <source>
        <dbReference type="ARBA" id="ARBA00023002"/>
    </source>
</evidence>
<name>A0ABP8JYP2_9ACTN</name>
<dbReference type="SUPFAM" id="SSF51905">
    <property type="entry name" value="FAD/NAD(P)-binding domain"/>
    <property type="match status" value="1"/>
</dbReference>
<comment type="caution">
    <text evidence="9">The sequence shown here is derived from an EMBL/GenBank/DDBJ whole genome shotgun (WGS) entry which is preliminary data.</text>
</comment>
<dbReference type="NCBIfam" id="NF003606">
    <property type="entry name" value="PRK05257.2-1"/>
    <property type="match status" value="1"/>
</dbReference>
<dbReference type="HAMAP" id="MF_00212">
    <property type="entry name" value="MQO"/>
    <property type="match status" value="1"/>
</dbReference>
<protein>
    <recommendedName>
        <fullName evidence="8">Probable malate:quinone oxidoreductase</fullName>
        <ecNumber evidence="8">1.1.5.4</ecNumber>
    </recommendedName>
    <alternativeName>
        <fullName evidence="8">MQO</fullName>
    </alternativeName>
    <alternativeName>
        <fullName evidence="8">Malate dehydrogenase [quinone]</fullName>
    </alternativeName>
</protein>
<dbReference type="PANTHER" id="PTHR43104">
    <property type="entry name" value="L-2-HYDROXYGLUTARATE DEHYDROGENASE, MITOCHONDRIAL"/>
    <property type="match status" value="1"/>
</dbReference>
<evidence type="ECO:0000256" key="8">
    <source>
        <dbReference type="HAMAP-Rule" id="MF_00212"/>
    </source>
</evidence>
<gene>
    <name evidence="8" type="primary">mqo</name>
    <name evidence="9" type="ORF">GCM10023147_34190</name>
</gene>
<evidence type="ECO:0000313" key="10">
    <source>
        <dbReference type="Proteomes" id="UP001500635"/>
    </source>
</evidence>
<evidence type="ECO:0000256" key="4">
    <source>
        <dbReference type="ARBA" id="ARBA00022532"/>
    </source>
</evidence>
<evidence type="ECO:0000256" key="1">
    <source>
        <dbReference type="ARBA" id="ARBA00001139"/>
    </source>
</evidence>
<dbReference type="Pfam" id="PF06039">
    <property type="entry name" value="Mqo"/>
    <property type="match status" value="1"/>
</dbReference>
<evidence type="ECO:0000256" key="6">
    <source>
        <dbReference type="ARBA" id="ARBA00022827"/>
    </source>
</evidence>
<sequence length="488" mass="52524">MSTHNETVDVALIGGGIMSATLGAFLRNLEPSWSIRVFERLPEVAAESSDAWNNAGTGHSALCELNYTPEGPDGSIDITKAVGVNEQFQQSRQFWQFLLDTGQLQDNSFINQCPHMTLVRGGDDVDYLRRRHDALSASPLFRSMRYSTDRDEIASWAPLIVEGRPESDTIAATFDATGTDVDFGLLTRQLLSHHKDVQVNRDVARIEPDGAGWNLKVRNTFTRHESTVHARFVFVGAGGRALELLQTANAPEIHGYSLLPIAGHFLRTTAPEVVERHHAKVYGKAPIGAPPMSMPHLDARIIGGAKSVLFGPYAGANPKFLKNGSLLDMPRTLRPGNVLPFARMGLANLNLLGLLVGDLTSSPAHKLKQLKEFAPTVGDDHWELYAAGQRAQIVKPDQKRGGVLQFGTEVISSAGGSLAGVLGASPGASTAVPIALSVLQKSFPNRYEGAWADRLHEMVPTLGVALTDAPELAAATMARTAAALGIEP</sequence>
<organism evidence="9 10">
    <name type="scientific">Tsukamurella soli</name>
    <dbReference type="NCBI Taxonomy" id="644556"/>
    <lineage>
        <taxon>Bacteria</taxon>
        <taxon>Bacillati</taxon>
        <taxon>Actinomycetota</taxon>
        <taxon>Actinomycetes</taxon>
        <taxon>Mycobacteriales</taxon>
        <taxon>Tsukamurellaceae</taxon>
        <taxon>Tsukamurella</taxon>
    </lineage>
</organism>
<proteinExistence type="inferred from homology"/>
<evidence type="ECO:0000256" key="5">
    <source>
        <dbReference type="ARBA" id="ARBA00022630"/>
    </source>
</evidence>
<dbReference type="EC" id="1.1.5.4" evidence="8"/>
<dbReference type="InterPro" id="IPR006231">
    <property type="entry name" value="MQO"/>
</dbReference>
<comment type="cofactor">
    <cofactor evidence="2 8">
        <name>FAD</name>
        <dbReference type="ChEBI" id="CHEBI:57692"/>
    </cofactor>
</comment>
<dbReference type="NCBIfam" id="TIGR01320">
    <property type="entry name" value="mal_quin_oxido"/>
    <property type="match status" value="1"/>
</dbReference>
<dbReference type="EMBL" id="BAABFR010000060">
    <property type="protein sequence ID" value="GAA4398164.1"/>
    <property type="molecule type" value="Genomic_DNA"/>
</dbReference>
<comment type="similarity">
    <text evidence="8">Belongs to the MQO family.</text>
</comment>
<keyword evidence="7 8" id="KW-0560">Oxidoreductase</keyword>
<dbReference type="Proteomes" id="UP001500635">
    <property type="component" value="Unassembled WGS sequence"/>
</dbReference>
<dbReference type="Gene3D" id="3.50.50.60">
    <property type="entry name" value="FAD/NAD(P)-binding domain"/>
    <property type="match status" value="1"/>
</dbReference>
<dbReference type="RefSeq" id="WP_344998182.1">
    <property type="nucleotide sequence ID" value="NZ_BAABFR010000060.1"/>
</dbReference>
<comment type="pathway">
    <text evidence="3 8">Carbohydrate metabolism; tricarboxylic acid cycle; oxaloacetate from (S)-malate (quinone route): step 1/1.</text>
</comment>
<dbReference type="NCBIfam" id="NF003611">
    <property type="entry name" value="PRK05257.3-2"/>
    <property type="match status" value="1"/>
</dbReference>
<dbReference type="PANTHER" id="PTHR43104:SF2">
    <property type="entry name" value="L-2-HYDROXYGLUTARATE DEHYDROGENASE, MITOCHONDRIAL"/>
    <property type="match status" value="1"/>
</dbReference>
<evidence type="ECO:0000256" key="3">
    <source>
        <dbReference type="ARBA" id="ARBA00005012"/>
    </source>
</evidence>
<evidence type="ECO:0000313" key="9">
    <source>
        <dbReference type="EMBL" id="GAA4398164.1"/>
    </source>
</evidence>
<dbReference type="Gene3D" id="3.30.9.10">
    <property type="entry name" value="D-Amino Acid Oxidase, subunit A, domain 2"/>
    <property type="match status" value="1"/>
</dbReference>